<dbReference type="WBParaSite" id="PS1159_v2.g23877.t1">
    <property type="protein sequence ID" value="PS1159_v2.g23877.t1"/>
    <property type="gene ID" value="PS1159_v2.g23877"/>
</dbReference>
<accession>A0AC35G4W5</accession>
<dbReference type="Proteomes" id="UP000887580">
    <property type="component" value="Unplaced"/>
</dbReference>
<evidence type="ECO:0000313" key="1">
    <source>
        <dbReference type="Proteomes" id="UP000887580"/>
    </source>
</evidence>
<reference evidence="2" key="1">
    <citation type="submission" date="2022-11" db="UniProtKB">
        <authorList>
            <consortium name="WormBaseParasite"/>
        </authorList>
    </citation>
    <scope>IDENTIFICATION</scope>
</reference>
<name>A0AC35G4W5_9BILA</name>
<protein>
    <submittedName>
        <fullName evidence="2">SRCR domain-containing protein</fullName>
    </submittedName>
</protein>
<evidence type="ECO:0000313" key="2">
    <source>
        <dbReference type="WBParaSite" id="PS1159_v2.g23877.t1"/>
    </source>
</evidence>
<organism evidence="1 2">
    <name type="scientific">Panagrolaimus sp. PS1159</name>
    <dbReference type="NCBI Taxonomy" id="55785"/>
    <lineage>
        <taxon>Eukaryota</taxon>
        <taxon>Metazoa</taxon>
        <taxon>Ecdysozoa</taxon>
        <taxon>Nematoda</taxon>
        <taxon>Chromadorea</taxon>
        <taxon>Rhabditida</taxon>
        <taxon>Tylenchina</taxon>
        <taxon>Panagrolaimomorpha</taxon>
        <taxon>Panagrolaimoidea</taxon>
        <taxon>Panagrolaimidae</taxon>
        <taxon>Panagrolaimus</taxon>
    </lineage>
</organism>
<sequence>MTLNSEAFNRYSLASINIDPYAAVCNQRFPQLTPVQQYYRPFRTESRPYEIGGAIYENHDLTAGTYTVTDDLHIVPGAKLTVAPAGTYTVTDDLHIVPGAKLTVAPGAKLEFMDGVGMLVQGELLRADYDDSPLPVTFTSTTFQMPRLDRIRLVDNDGEDEVLEGRLELLIEGQWGTVCNRSWTAELAHLACNQLGLTMDPQYFENWRIFVDKGDLPMIADNIRCEENEFDITQCRNDGVFHNVGAGCRETEVVGLRCARPYWAGVRYSLLANPPTVTGQLTMHNWLIERAGMYDFRKSLFAPALQFEGGH</sequence>
<proteinExistence type="predicted"/>